<reference evidence="2 3" key="1">
    <citation type="submission" date="2015-07" db="EMBL/GenBank/DDBJ databases">
        <title>Comparative genomics of the Sigatoka disease complex on banana suggests a link between parallel evolutionary changes in Pseudocercospora fijiensis and Pseudocercospora eumusae and increased virulence on the banana host.</title>
        <authorList>
            <person name="Chang T.-C."/>
            <person name="Salvucci A."/>
            <person name="Crous P.W."/>
            <person name="Stergiopoulos I."/>
        </authorList>
    </citation>
    <scope>NUCLEOTIDE SEQUENCE [LARGE SCALE GENOMIC DNA]</scope>
    <source>
        <strain evidence="2 3">CBS 116634</strain>
    </source>
</reference>
<proteinExistence type="predicted"/>
<evidence type="ECO:0000313" key="3">
    <source>
        <dbReference type="Proteomes" id="UP000073492"/>
    </source>
</evidence>
<protein>
    <recommendedName>
        <fullName evidence="4">Glycosyltransferase family 25 protein</fullName>
    </recommendedName>
</protein>
<feature type="transmembrane region" description="Helical" evidence="1">
    <location>
        <begin position="7"/>
        <end position="27"/>
    </location>
</feature>
<comment type="caution">
    <text evidence="2">The sequence shown here is derived from an EMBL/GenBank/DDBJ whole genome shotgun (WGS) entry which is preliminary data.</text>
</comment>
<accession>A0A139I350</accession>
<gene>
    <name evidence="2" type="ORF">AC579_3895</name>
</gene>
<keyword evidence="1" id="KW-0472">Membrane</keyword>
<keyword evidence="3" id="KW-1185">Reference proteome</keyword>
<dbReference type="AlphaFoldDB" id="A0A139I350"/>
<organism evidence="2 3">
    <name type="scientific">Pseudocercospora musae</name>
    <dbReference type="NCBI Taxonomy" id="113226"/>
    <lineage>
        <taxon>Eukaryota</taxon>
        <taxon>Fungi</taxon>
        <taxon>Dikarya</taxon>
        <taxon>Ascomycota</taxon>
        <taxon>Pezizomycotina</taxon>
        <taxon>Dothideomycetes</taxon>
        <taxon>Dothideomycetidae</taxon>
        <taxon>Mycosphaerellales</taxon>
        <taxon>Mycosphaerellaceae</taxon>
        <taxon>Pseudocercospora</taxon>
    </lineage>
</organism>
<sequence length="376" mass="42190">MSQDRLLHRYLAAVISCLAFIAVIFFYPHTPRYVSTFPVENFSAANSTLGFGAVAPVSRAASPRRKGLNFAANITHVHLTIPEQPIWTEEDVAALHAEHGSTLTYGSSLAWLGHLNALKWFLSTNLESVLILEDDVDWNIRLRSTQIPTAAAAVRLLTNPHHSSDADFWGPSGSWDLLYLGHCGDFFPSHLWGRIPHLTFPDTTMPMADDLHPYTQKFLSSIEVPAQNRLVHKTAFPLCTFGYAVTRAAATRLVNQLANREPEGGCLAYDIRIHEICRDNPDFNCLTVNPELMHHVDAASEIGNIDQGRDQIQEESRTERRRTPNIACGARNSALYTDDPHVLNYLASYAVDEANTCLPEDMETVEREMRMRYPYS</sequence>
<dbReference type="OrthoDB" id="47375at2759"/>
<dbReference type="Proteomes" id="UP000073492">
    <property type="component" value="Unassembled WGS sequence"/>
</dbReference>
<name>A0A139I350_9PEZI</name>
<keyword evidence="1" id="KW-1133">Transmembrane helix</keyword>
<dbReference type="EMBL" id="LFZO01000371">
    <property type="protein sequence ID" value="KXT09118.1"/>
    <property type="molecule type" value="Genomic_DNA"/>
</dbReference>
<evidence type="ECO:0000256" key="1">
    <source>
        <dbReference type="SAM" id="Phobius"/>
    </source>
</evidence>
<keyword evidence="1" id="KW-0812">Transmembrane</keyword>
<evidence type="ECO:0008006" key="4">
    <source>
        <dbReference type="Google" id="ProtNLM"/>
    </source>
</evidence>
<evidence type="ECO:0000313" key="2">
    <source>
        <dbReference type="EMBL" id="KXT09118.1"/>
    </source>
</evidence>